<evidence type="ECO:0000256" key="3">
    <source>
        <dbReference type="ARBA" id="ARBA00022691"/>
    </source>
</evidence>
<evidence type="ECO:0000256" key="6">
    <source>
        <dbReference type="ARBA" id="ARBA00023014"/>
    </source>
</evidence>
<dbReference type="AlphaFoldDB" id="A0A1G5RS64"/>
<dbReference type="InterPro" id="IPR023404">
    <property type="entry name" value="rSAM_horseshoe"/>
</dbReference>
<protein>
    <submittedName>
        <fullName evidence="8">Radical_SAM C-terminal domain-containing protein</fullName>
    </submittedName>
</protein>
<evidence type="ECO:0000259" key="7">
    <source>
        <dbReference type="PROSITE" id="PS51918"/>
    </source>
</evidence>
<dbReference type="EMBL" id="FMWL01000002">
    <property type="protein sequence ID" value="SCZ76912.1"/>
    <property type="molecule type" value="Genomic_DNA"/>
</dbReference>
<dbReference type="SFLD" id="SFLDS00029">
    <property type="entry name" value="Radical_SAM"/>
    <property type="match status" value="1"/>
</dbReference>
<dbReference type="InterPro" id="IPR007197">
    <property type="entry name" value="rSAM"/>
</dbReference>
<proteinExistence type="predicted"/>
<dbReference type="Gene3D" id="3.80.30.20">
    <property type="entry name" value="tm_1862 like domain"/>
    <property type="match status" value="1"/>
</dbReference>
<dbReference type="CDD" id="cd01335">
    <property type="entry name" value="Radical_SAM"/>
    <property type="match status" value="1"/>
</dbReference>
<evidence type="ECO:0000313" key="9">
    <source>
        <dbReference type="Proteomes" id="UP000199208"/>
    </source>
</evidence>
<organism evidence="8 9">
    <name type="scientific">Acidaminobacter hydrogenoformans DSM 2784</name>
    <dbReference type="NCBI Taxonomy" id="1120920"/>
    <lineage>
        <taxon>Bacteria</taxon>
        <taxon>Bacillati</taxon>
        <taxon>Bacillota</taxon>
        <taxon>Clostridia</taxon>
        <taxon>Peptostreptococcales</taxon>
        <taxon>Acidaminobacteraceae</taxon>
        <taxon>Acidaminobacter</taxon>
    </lineage>
</organism>
<dbReference type="SUPFAM" id="SSF102114">
    <property type="entry name" value="Radical SAM enzymes"/>
    <property type="match status" value="1"/>
</dbReference>
<evidence type="ECO:0000313" key="8">
    <source>
        <dbReference type="EMBL" id="SCZ76912.1"/>
    </source>
</evidence>
<keyword evidence="3" id="KW-0949">S-adenosyl-L-methionine</keyword>
<sequence length="350" mass="38928">MIIPIFIPHLGCPNQCVFCNQKTITGIGEGKISVEAARTEIEDWLGRSGNGAGHELAFYGGSFTALPLSLQMKYLELADTYRKRGSINALRLSTRPDAIDPDHLKTLKAFGVSRIELGAQSFDDRVLSMSQRGHCVRDIEVSSRMILEADIDLGLQIMVGLPGDSALTDLKGVSEAFRLGATTLRIYPTLVLKGTMLEKMFLQGDYSPLTLEMAVQRVARMMEAVDAMNAEKAGSPLQLIRIGLQENEMLRGSGEVLAGPHHPAFRTLVDSYRFKAQLDQDVMRFEWRGERLEARVHSRAPGSFAGHNKSNLIHLKSNYGVVGCKIIRDDTVPEMRYVIRIIQEKDKRGR</sequence>
<evidence type="ECO:0000256" key="5">
    <source>
        <dbReference type="ARBA" id="ARBA00023004"/>
    </source>
</evidence>
<dbReference type="SMART" id="SM00729">
    <property type="entry name" value="Elp3"/>
    <property type="match status" value="1"/>
</dbReference>
<dbReference type="OrthoDB" id="9815044at2"/>
<keyword evidence="9" id="KW-1185">Reference proteome</keyword>
<gene>
    <name evidence="8" type="ORF">SAMN03080599_00469</name>
</gene>
<dbReference type="RefSeq" id="WP_092589280.1">
    <property type="nucleotide sequence ID" value="NZ_FMWL01000002.1"/>
</dbReference>
<comment type="cofactor">
    <cofactor evidence="1">
        <name>[4Fe-4S] cluster</name>
        <dbReference type="ChEBI" id="CHEBI:49883"/>
    </cofactor>
</comment>
<dbReference type="GO" id="GO:0051539">
    <property type="term" value="F:4 iron, 4 sulfur cluster binding"/>
    <property type="evidence" value="ECO:0007669"/>
    <property type="project" value="UniProtKB-KW"/>
</dbReference>
<dbReference type="Pfam" id="PF04055">
    <property type="entry name" value="Radical_SAM"/>
    <property type="match status" value="1"/>
</dbReference>
<keyword evidence="4" id="KW-0479">Metal-binding</keyword>
<dbReference type="Pfam" id="PF16199">
    <property type="entry name" value="Radical_SAM_C"/>
    <property type="match status" value="1"/>
</dbReference>
<keyword evidence="2" id="KW-0004">4Fe-4S</keyword>
<dbReference type="InterPro" id="IPR058240">
    <property type="entry name" value="rSAM_sf"/>
</dbReference>
<dbReference type="PANTHER" id="PTHR11135:SF0">
    <property type="entry name" value="ELONGATOR COMPLEX PROTEIN 3"/>
    <property type="match status" value="1"/>
</dbReference>
<dbReference type="STRING" id="1120920.SAMN03080599_00469"/>
<dbReference type="Proteomes" id="UP000199208">
    <property type="component" value="Unassembled WGS sequence"/>
</dbReference>
<keyword evidence="5" id="KW-0408">Iron</keyword>
<evidence type="ECO:0000256" key="4">
    <source>
        <dbReference type="ARBA" id="ARBA00022723"/>
    </source>
</evidence>
<dbReference type="GO" id="GO:0005737">
    <property type="term" value="C:cytoplasm"/>
    <property type="evidence" value="ECO:0007669"/>
    <property type="project" value="TreeGrafter"/>
</dbReference>
<dbReference type="SFLD" id="SFLDG01086">
    <property type="entry name" value="elongater_protein-like"/>
    <property type="match status" value="1"/>
</dbReference>
<feature type="domain" description="Radical SAM core" evidence="7">
    <location>
        <begin position="1"/>
        <end position="231"/>
    </location>
</feature>
<reference evidence="8 9" key="1">
    <citation type="submission" date="2016-10" db="EMBL/GenBank/DDBJ databases">
        <authorList>
            <person name="de Groot N.N."/>
        </authorList>
    </citation>
    <scope>NUCLEOTIDE SEQUENCE [LARGE SCALE GENOMIC DNA]</scope>
    <source>
        <strain evidence="8 9">DSM 2784</strain>
    </source>
</reference>
<dbReference type="GO" id="GO:0002926">
    <property type="term" value="P:tRNA wobble base 5-methoxycarbonylmethyl-2-thiouridinylation"/>
    <property type="evidence" value="ECO:0007669"/>
    <property type="project" value="TreeGrafter"/>
</dbReference>
<dbReference type="GO" id="GO:0046872">
    <property type="term" value="F:metal ion binding"/>
    <property type="evidence" value="ECO:0007669"/>
    <property type="project" value="UniProtKB-KW"/>
</dbReference>
<dbReference type="InterPro" id="IPR039661">
    <property type="entry name" value="ELP3"/>
</dbReference>
<dbReference type="SFLD" id="SFLDG01082">
    <property type="entry name" value="B12-binding_domain_containing"/>
    <property type="match status" value="1"/>
</dbReference>
<accession>A0A1G5RS64</accession>
<name>A0A1G5RS64_9FIRM</name>
<evidence type="ECO:0000256" key="1">
    <source>
        <dbReference type="ARBA" id="ARBA00001966"/>
    </source>
</evidence>
<dbReference type="InterPro" id="IPR006638">
    <property type="entry name" value="Elp3/MiaA/NifB-like_rSAM"/>
</dbReference>
<dbReference type="PROSITE" id="PS51918">
    <property type="entry name" value="RADICAL_SAM"/>
    <property type="match status" value="1"/>
</dbReference>
<keyword evidence="6" id="KW-0411">Iron-sulfur</keyword>
<dbReference type="InterPro" id="IPR032432">
    <property type="entry name" value="Radical_SAM_C"/>
</dbReference>
<dbReference type="PANTHER" id="PTHR11135">
    <property type="entry name" value="HISTONE ACETYLTRANSFERASE-RELATED"/>
    <property type="match status" value="1"/>
</dbReference>
<evidence type="ECO:0000256" key="2">
    <source>
        <dbReference type="ARBA" id="ARBA00022485"/>
    </source>
</evidence>
<dbReference type="GO" id="GO:0003824">
    <property type="term" value="F:catalytic activity"/>
    <property type="evidence" value="ECO:0007669"/>
    <property type="project" value="InterPro"/>
</dbReference>